<protein>
    <submittedName>
        <fullName evidence="2">Uncharacterized protein</fullName>
    </submittedName>
</protein>
<gene>
    <name evidence="2" type="ORF">BT96DRAFT_999107</name>
</gene>
<dbReference type="Proteomes" id="UP000799118">
    <property type="component" value="Unassembled WGS sequence"/>
</dbReference>
<evidence type="ECO:0000313" key="3">
    <source>
        <dbReference type="Proteomes" id="UP000799118"/>
    </source>
</evidence>
<dbReference type="AlphaFoldDB" id="A0A6A4H806"/>
<keyword evidence="3" id="KW-1185">Reference proteome</keyword>
<sequence length="196" mass="22433">MAKKARKEGKAAGGVAMETGRRNVYQRCDHLHEIHVKQLKDNGFSKQVVCLAEENEGHLEDEHDPNHNGEQYLIRTKEGRNPVVTSFFHLEDYRYQKAFKQWTSAPIAATITRFPKGVPIDYFDSPFFNQMSVREQAVYMNNGVTLPTPNICADEARMLLYNLPTEAELEQLEEYNDEDGNDNSNEDDDDEESGSE</sequence>
<proteinExistence type="predicted"/>
<feature type="region of interest" description="Disordered" evidence="1">
    <location>
        <begin position="168"/>
        <end position="196"/>
    </location>
</feature>
<dbReference type="EMBL" id="ML769563">
    <property type="protein sequence ID" value="KAE9393833.1"/>
    <property type="molecule type" value="Genomic_DNA"/>
</dbReference>
<evidence type="ECO:0000313" key="2">
    <source>
        <dbReference type="EMBL" id="KAE9393833.1"/>
    </source>
</evidence>
<dbReference type="OrthoDB" id="3254880at2759"/>
<evidence type="ECO:0000256" key="1">
    <source>
        <dbReference type="SAM" id="MobiDB-lite"/>
    </source>
</evidence>
<organism evidence="2 3">
    <name type="scientific">Gymnopus androsaceus JB14</name>
    <dbReference type="NCBI Taxonomy" id="1447944"/>
    <lineage>
        <taxon>Eukaryota</taxon>
        <taxon>Fungi</taxon>
        <taxon>Dikarya</taxon>
        <taxon>Basidiomycota</taxon>
        <taxon>Agaricomycotina</taxon>
        <taxon>Agaricomycetes</taxon>
        <taxon>Agaricomycetidae</taxon>
        <taxon>Agaricales</taxon>
        <taxon>Marasmiineae</taxon>
        <taxon>Omphalotaceae</taxon>
        <taxon>Gymnopus</taxon>
    </lineage>
</organism>
<name>A0A6A4H806_9AGAR</name>
<reference evidence="2" key="1">
    <citation type="journal article" date="2019" name="Environ. Microbiol.">
        <title>Fungal ecological strategies reflected in gene transcription - a case study of two litter decomposers.</title>
        <authorList>
            <person name="Barbi F."/>
            <person name="Kohler A."/>
            <person name="Barry K."/>
            <person name="Baskaran P."/>
            <person name="Daum C."/>
            <person name="Fauchery L."/>
            <person name="Ihrmark K."/>
            <person name="Kuo A."/>
            <person name="LaButti K."/>
            <person name="Lipzen A."/>
            <person name="Morin E."/>
            <person name="Grigoriev I.V."/>
            <person name="Henrissat B."/>
            <person name="Lindahl B."/>
            <person name="Martin F."/>
        </authorList>
    </citation>
    <scope>NUCLEOTIDE SEQUENCE</scope>
    <source>
        <strain evidence="2">JB14</strain>
    </source>
</reference>
<accession>A0A6A4H806</accession>